<evidence type="ECO:0000256" key="4">
    <source>
        <dbReference type="ARBA" id="ARBA00022692"/>
    </source>
</evidence>
<comment type="pathway">
    <text evidence="2">Protein modification; protein glycosylation.</text>
</comment>
<dbReference type="Pfam" id="PF04506">
    <property type="entry name" value="Rft-1"/>
    <property type="match status" value="1"/>
</dbReference>
<comment type="similarity">
    <text evidence="3 9">Belongs to the RFT1 family.</text>
</comment>
<dbReference type="EMBL" id="BLLF01001302">
    <property type="protein sequence ID" value="GFH18444.1"/>
    <property type="molecule type" value="Genomic_DNA"/>
</dbReference>
<evidence type="ECO:0000313" key="10">
    <source>
        <dbReference type="EMBL" id="GFH18444.1"/>
    </source>
</evidence>
<gene>
    <name evidence="10" type="ORF">HaLaN_15254</name>
</gene>
<evidence type="ECO:0000256" key="9">
    <source>
        <dbReference type="RuleBase" id="RU365067"/>
    </source>
</evidence>
<evidence type="ECO:0000256" key="7">
    <source>
        <dbReference type="ARBA" id="ARBA00023136"/>
    </source>
</evidence>
<feature type="transmembrane region" description="Helical" evidence="9">
    <location>
        <begin position="59"/>
        <end position="82"/>
    </location>
</feature>
<dbReference type="GO" id="GO:0006488">
    <property type="term" value="P:dolichol-linked oligosaccharide biosynthetic process"/>
    <property type="evidence" value="ECO:0007669"/>
    <property type="project" value="InterPro"/>
</dbReference>
<evidence type="ECO:0000256" key="1">
    <source>
        <dbReference type="ARBA" id="ARBA00004477"/>
    </source>
</evidence>
<feature type="non-terminal residue" evidence="10">
    <location>
        <position position="1"/>
    </location>
</feature>
<dbReference type="Proteomes" id="UP000485058">
    <property type="component" value="Unassembled WGS sequence"/>
</dbReference>
<comment type="function">
    <text evidence="8 9">Intramembrane glycolipid transporter that operates in the biosynthetic pathway of dolichol-linked oligosaccharides, the glycan precursors employed in protein asparagine (N)-glycosylation. The sequential addition of sugars to dolichol pyrophosphate produces dolichol-linked oligosaccharides containing fourteen sugars, including two GlcNAcs, nine mannoses and three glucoses. Once assembled, the oligosaccharide is transferred from the lipid to nascent proteins by oligosaccharyltransferases. The assembly of dolichol-linked oligosaccharides begins on the cytosolic side of the endoplasmic reticulum membrane and finishes in its lumen. RFT1 could mediate the translocation of the cytosolically oriented intermediate DolPP-GlcNAc2Man5, produced by ALG11, into the ER lumen where dolichol-linked oligosaccharides assembly continues. However, the intramembrane lipid transporter activity could not be confirmed in vitro.</text>
</comment>
<sequence>MAPIDARAAARGFAHLLASQVLARIVTFSLNLVVARYLSPESYGAGAGSAVDPWRLLSVAWLVIPWGACVAAVIELVGEPFYLLCAVNLQFRLRVVMDSLPLAVRALVTLGGVTGWPVLVWLQAEKLVLAEGSKMVMAGLSSSYDQGVLGLVGNLGSLLVRTLFQPLEELAFTLFSRHRVSASDTAAMQQLAGAVRRMVKGMALLGLLVACMGPPFSWLALRLVYGQRWADTQAPQVLALYCAYILLLAVN</sequence>
<dbReference type="PANTHER" id="PTHR13117">
    <property type="entry name" value="ENDOPLASMIC RETICULUM MULTISPAN TRANSMEMBRANE PROTEIN-RELATED"/>
    <property type="match status" value="1"/>
</dbReference>
<evidence type="ECO:0000256" key="6">
    <source>
        <dbReference type="ARBA" id="ARBA00022989"/>
    </source>
</evidence>
<keyword evidence="7 9" id="KW-0472">Membrane</keyword>
<evidence type="ECO:0000256" key="3">
    <source>
        <dbReference type="ARBA" id="ARBA00010288"/>
    </source>
</evidence>
<dbReference type="PANTHER" id="PTHR13117:SF5">
    <property type="entry name" value="PROTEIN RFT1 HOMOLOG"/>
    <property type="match status" value="1"/>
</dbReference>
<comment type="caution">
    <text evidence="9">Lacks conserved residue(s) required for the propagation of feature annotation.</text>
</comment>
<dbReference type="AlphaFoldDB" id="A0A699ZHX3"/>
<proteinExistence type="inferred from homology"/>
<comment type="subcellular location">
    <subcellularLocation>
        <location evidence="1 9">Endoplasmic reticulum membrane</location>
        <topology evidence="1 9">Multi-pass membrane protein</topology>
    </subcellularLocation>
</comment>
<dbReference type="GO" id="GO:0034203">
    <property type="term" value="P:glycolipid translocation"/>
    <property type="evidence" value="ECO:0007669"/>
    <property type="project" value="TreeGrafter"/>
</dbReference>
<feature type="transmembrane region" description="Helical" evidence="9">
    <location>
        <begin position="233"/>
        <end position="250"/>
    </location>
</feature>
<feature type="transmembrane region" description="Helical" evidence="9">
    <location>
        <begin position="202"/>
        <end position="221"/>
    </location>
</feature>
<reference evidence="10 11" key="1">
    <citation type="submission" date="2020-02" db="EMBL/GenBank/DDBJ databases">
        <title>Draft genome sequence of Haematococcus lacustris strain NIES-144.</title>
        <authorList>
            <person name="Morimoto D."/>
            <person name="Nakagawa S."/>
            <person name="Yoshida T."/>
            <person name="Sawayama S."/>
        </authorList>
    </citation>
    <scope>NUCLEOTIDE SEQUENCE [LARGE SCALE GENOMIC DNA]</scope>
    <source>
        <strain evidence="10 11">NIES-144</strain>
    </source>
</reference>
<evidence type="ECO:0000313" key="11">
    <source>
        <dbReference type="Proteomes" id="UP000485058"/>
    </source>
</evidence>
<comment type="caution">
    <text evidence="10">The sequence shown here is derived from an EMBL/GenBank/DDBJ whole genome shotgun (WGS) entry which is preliminary data.</text>
</comment>
<keyword evidence="5" id="KW-0256">Endoplasmic reticulum</keyword>
<protein>
    <recommendedName>
        <fullName evidence="9">Protein RFT1 homolog</fullName>
    </recommendedName>
</protein>
<keyword evidence="6 9" id="KW-1133">Transmembrane helix</keyword>
<dbReference type="InterPro" id="IPR007594">
    <property type="entry name" value="RFT1"/>
</dbReference>
<feature type="transmembrane region" description="Helical" evidence="9">
    <location>
        <begin position="21"/>
        <end position="39"/>
    </location>
</feature>
<evidence type="ECO:0000256" key="5">
    <source>
        <dbReference type="ARBA" id="ARBA00022824"/>
    </source>
</evidence>
<dbReference type="GO" id="GO:0005789">
    <property type="term" value="C:endoplasmic reticulum membrane"/>
    <property type="evidence" value="ECO:0007669"/>
    <property type="project" value="UniProtKB-SubCell"/>
</dbReference>
<organism evidence="10 11">
    <name type="scientific">Haematococcus lacustris</name>
    <name type="common">Green alga</name>
    <name type="synonym">Haematococcus pluvialis</name>
    <dbReference type="NCBI Taxonomy" id="44745"/>
    <lineage>
        <taxon>Eukaryota</taxon>
        <taxon>Viridiplantae</taxon>
        <taxon>Chlorophyta</taxon>
        <taxon>core chlorophytes</taxon>
        <taxon>Chlorophyceae</taxon>
        <taxon>CS clade</taxon>
        <taxon>Chlamydomonadales</taxon>
        <taxon>Haematococcaceae</taxon>
        <taxon>Haematococcus</taxon>
    </lineage>
</organism>
<feature type="non-terminal residue" evidence="10">
    <location>
        <position position="251"/>
    </location>
</feature>
<keyword evidence="11" id="KW-1185">Reference proteome</keyword>
<keyword evidence="4 9" id="KW-0812">Transmembrane</keyword>
<accession>A0A699ZHX3</accession>
<evidence type="ECO:0000256" key="8">
    <source>
        <dbReference type="ARBA" id="ARBA00045912"/>
    </source>
</evidence>
<name>A0A699ZHX3_HAELA</name>
<evidence type="ECO:0000256" key="2">
    <source>
        <dbReference type="ARBA" id="ARBA00004922"/>
    </source>
</evidence>